<feature type="compositionally biased region" description="Basic and acidic residues" evidence="1">
    <location>
        <begin position="147"/>
        <end position="168"/>
    </location>
</feature>
<dbReference type="Proteomes" id="UP000053776">
    <property type="component" value="Unassembled WGS sequence"/>
</dbReference>
<gene>
    <name evidence="2" type="ORF">PVMG_00005</name>
</gene>
<dbReference type="AlphaFoldDB" id="A0A0J9T812"/>
<name>A0A0J9T812_PLAVI</name>
<protein>
    <recommendedName>
        <fullName evidence="4">Variable surface protein Vir7-like protein</fullName>
    </recommendedName>
</protein>
<evidence type="ECO:0000313" key="2">
    <source>
        <dbReference type="EMBL" id="KMZ91131.1"/>
    </source>
</evidence>
<evidence type="ECO:0000313" key="3">
    <source>
        <dbReference type="Proteomes" id="UP000053776"/>
    </source>
</evidence>
<feature type="region of interest" description="Disordered" evidence="1">
    <location>
        <begin position="115"/>
        <end position="186"/>
    </location>
</feature>
<reference evidence="2 3" key="1">
    <citation type="submission" date="2011-08" db="EMBL/GenBank/DDBJ databases">
        <title>The Genome Sequence of Plasmodium vivax Mauritania I.</title>
        <authorList>
            <consortium name="The Broad Institute Genome Sequencing Platform"/>
            <consortium name="The Broad Institute Genome Sequencing Center for Infectious Disease"/>
            <person name="Neafsey D."/>
            <person name="Carlton J."/>
            <person name="Barnwell J."/>
            <person name="Collins W."/>
            <person name="Escalante A."/>
            <person name="Mullikin J."/>
            <person name="Saul A."/>
            <person name="Guigo R."/>
            <person name="Camara F."/>
            <person name="Young S.K."/>
            <person name="Zeng Q."/>
            <person name="Gargeya S."/>
            <person name="Fitzgerald M."/>
            <person name="Haas B."/>
            <person name="Abouelleil A."/>
            <person name="Alvarado L."/>
            <person name="Arachchi H.M."/>
            <person name="Berlin A."/>
            <person name="Brown A."/>
            <person name="Chapman S.B."/>
            <person name="Chen Z."/>
            <person name="Dunbar C."/>
            <person name="Freedman E."/>
            <person name="Gearin G."/>
            <person name="Gellesch M."/>
            <person name="Goldberg J."/>
            <person name="Griggs A."/>
            <person name="Gujja S."/>
            <person name="Heiman D."/>
            <person name="Howarth C."/>
            <person name="Larson L."/>
            <person name="Lui A."/>
            <person name="MacDonald P.J.P."/>
            <person name="Montmayeur A."/>
            <person name="Murphy C."/>
            <person name="Neiman D."/>
            <person name="Pearson M."/>
            <person name="Priest M."/>
            <person name="Roberts A."/>
            <person name="Saif S."/>
            <person name="Shea T."/>
            <person name="Shenoy N."/>
            <person name="Sisk P."/>
            <person name="Stolte C."/>
            <person name="Sykes S."/>
            <person name="Wortman J."/>
            <person name="Nusbaum C."/>
            <person name="Birren B."/>
        </authorList>
    </citation>
    <scope>NUCLEOTIDE SEQUENCE [LARGE SCALE GENOMIC DNA]</scope>
    <source>
        <strain evidence="2 3">Mauritania I</strain>
    </source>
</reference>
<sequence length="253" mass="28205">MSHIIKLWNQYETVNVCDSSHFVSYIDKDEAKKAKRLFDYALNYERLHSLYGNDNFACTPGISQYIIKSKKLIQKIIAECPNDQTFKPYCAALNEIKNMYGIDNLLNLQCNRVEENDTPNREEEEEDSRSIGKSARHLDSHPVSAGDHAERGRGDTGSKSKDSGHSKTLEGYVDNLPGPPSELQGTTGYLTAHDTGTLYGDQTKDLLGETDVSPSPDTPKTTAIALPALSALSLGFMLFKVYINKILILIYYS</sequence>
<proteinExistence type="predicted"/>
<evidence type="ECO:0000256" key="1">
    <source>
        <dbReference type="SAM" id="MobiDB-lite"/>
    </source>
</evidence>
<dbReference type="Pfam" id="PF05795">
    <property type="entry name" value="Plasmodium_Vir"/>
    <property type="match status" value="1"/>
</dbReference>
<evidence type="ECO:0008006" key="4">
    <source>
        <dbReference type="Google" id="ProtNLM"/>
    </source>
</evidence>
<dbReference type="EMBL" id="KQ235088">
    <property type="protein sequence ID" value="KMZ91131.1"/>
    <property type="molecule type" value="Genomic_DNA"/>
</dbReference>
<dbReference type="InterPro" id="IPR008780">
    <property type="entry name" value="Plasmodium_Vir"/>
</dbReference>
<organism evidence="2 3">
    <name type="scientific">Plasmodium vivax Mauritania I</name>
    <dbReference type="NCBI Taxonomy" id="1035515"/>
    <lineage>
        <taxon>Eukaryota</taxon>
        <taxon>Sar</taxon>
        <taxon>Alveolata</taxon>
        <taxon>Apicomplexa</taxon>
        <taxon>Aconoidasida</taxon>
        <taxon>Haemosporida</taxon>
        <taxon>Plasmodiidae</taxon>
        <taxon>Plasmodium</taxon>
        <taxon>Plasmodium (Plasmodium)</taxon>
    </lineage>
</organism>
<accession>A0A0J9T812</accession>